<feature type="disulfide bond" evidence="6">
    <location>
        <begin position="1828"/>
        <end position="1837"/>
    </location>
</feature>
<feature type="domain" description="EGF-like" evidence="10">
    <location>
        <begin position="63"/>
        <end position="99"/>
    </location>
</feature>
<feature type="disulfide bond" evidence="6">
    <location>
        <begin position="1512"/>
        <end position="1521"/>
    </location>
</feature>
<keyword evidence="3" id="KW-0677">Repeat</keyword>
<feature type="domain" description="EGF-like" evidence="10">
    <location>
        <begin position="1760"/>
        <end position="1797"/>
    </location>
</feature>
<dbReference type="CDD" id="cd00110">
    <property type="entry name" value="LamG"/>
    <property type="match status" value="2"/>
</dbReference>
<evidence type="ECO:0000256" key="7">
    <source>
        <dbReference type="SAM" id="MobiDB-lite"/>
    </source>
</evidence>
<dbReference type="FunFam" id="2.10.25.10:FF:000321">
    <property type="entry name" value="Protein delta homolog 1"/>
    <property type="match status" value="1"/>
</dbReference>
<dbReference type="Gene3D" id="2.60.120.200">
    <property type="match status" value="3"/>
</dbReference>
<evidence type="ECO:0000256" key="2">
    <source>
        <dbReference type="ARBA" id="ARBA00022729"/>
    </source>
</evidence>
<dbReference type="InterPro" id="IPR001791">
    <property type="entry name" value="Laminin_G"/>
</dbReference>
<keyword evidence="8" id="KW-0812">Transmembrane</keyword>
<keyword evidence="8" id="KW-1133">Transmembrane helix</keyword>
<feature type="domain" description="EGF-like" evidence="10">
    <location>
        <begin position="1684"/>
        <end position="1720"/>
    </location>
</feature>
<feature type="disulfide bond" evidence="6">
    <location>
        <begin position="1433"/>
        <end position="1442"/>
    </location>
</feature>
<dbReference type="InterPro" id="IPR049883">
    <property type="entry name" value="NOTCH1_EGF-like"/>
</dbReference>
<feature type="domain" description="EGF-like" evidence="10">
    <location>
        <begin position="320"/>
        <end position="362"/>
    </location>
</feature>
<feature type="disulfide bond" evidence="6">
    <location>
        <begin position="308"/>
        <end position="317"/>
    </location>
</feature>
<name>A0A7E4VDW6_PANRE</name>
<dbReference type="PROSITE" id="PS01187">
    <property type="entry name" value="EGF_CA"/>
    <property type="match status" value="4"/>
</dbReference>
<feature type="domain" description="EGF-like" evidence="10">
    <location>
        <begin position="1406"/>
        <end position="1443"/>
    </location>
</feature>
<feature type="disulfide bond" evidence="6">
    <location>
        <begin position="1748"/>
        <end position="1757"/>
    </location>
</feature>
<dbReference type="SUPFAM" id="SSF49899">
    <property type="entry name" value="Concanavalin A-like lectins/glucanases"/>
    <property type="match status" value="3"/>
</dbReference>
<keyword evidence="1 6" id="KW-0245">EGF-like domain</keyword>
<feature type="domain" description="EGF-like" evidence="10">
    <location>
        <begin position="127"/>
        <end position="164"/>
    </location>
</feature>
<feature type="domain" description="EGF-like" evidence="10">
    <location>
        <begin position="207"/>
        <end position="243"/>
    </location>
</feature>
<feature type="disulfide bond" evidence="6">
    <location>
        <begin position="154"/>
        <end position="163"/>
    </location>
</feature>
<dbReference type="SMART" id="SM00179">
    <property type="entry name" value="EGF_CA"/>
    <property type="match status" value="19"/>
</dbReference>
<feature type="disulfide bond" evidence="6">
    <location>
        <begin position="1554"/>
        <end position="1563"/>
    </location>
</feature>
<feature type="disulfide bond" evidence="6">
    <location>
        <begin position="1180"/>
        <end position="1189"/>
    </location>
</feature>
<reference evidence="11" key="1">
    <citation type="journal article" date="2013" name="Genetics">
        <title>The draft genome and transcriptome of Panagrellus redivivus are shaped by the harsh demands of a free-living lifestyle.</title>
        <authorList>
            <person name="Srinivasan J."/>
            <person name="Dillman A.R."/>
            <person name="Macchietto M.G."/>
            <person name="Heikkinen L."/>
            <person name="Lakso M."/>
            <person name="Fracchia K.M."/>
            <person name="Antoshechkin I."/>
            <person name="Mortazavi A."/>
            <person name="Wong G."/>
            <person name="Sternberg P.W."/>
        </authorList>
    </citation>
    <scope>NUCLEOTIDE SEQUENCE [LARGE SCALE GENOMIC DNA]</scope>
    <source>
        <strain evidence="11">MT8872</strain>
    </source>
</reference>
<feature type="disulfide bond" evidence="6">
    <location>
        <begin position="233"/>
        <end position="242"/>
    </location>
</feature>
<proteinExistence type="predicted"/>
<feature type="disulfide bond" evidence="6">
    <location>
        <begin position="89"/>
        <end position="98"/>
    </location>
</feature>
<dbReference type="WBParaSite" id="Pan_g19308.t1">
    <property type="protein sequence ID" value="Pan_g19308.t1"/>
    <property type="gene ID" value="Pan_g19308"/>
</dbReference>
<evidence type="ECO:0000256" key="8">
    <source>
        <dbReference type="SAM" id="Phobius"/>
    </source>
</evidence>
<feature type="disulfide bond" evidence="6">
    <location>
        <begin position="33"/>
        <end position="50"/>
    </location>
</feature>
<reference evidence="12" key="2">
    <citation type="submission" date="2020-10" db="UniProtKB">
        <authorList>
            <consortium name="WormBaseParasite"/>
        </authorList>
    </citation>
    <scope>IDENTIFICATION</scope>
</reference>
<feature type="disulfide bond" evidence="6">
    <location>
        <begin position="1673"/>
        <end position="1682"/>
    </location>
</feature>
<dbReference type="Pfam" id="PF07645">
    <property type="entry name" value="EGF_CA"/>
    <property type="match status" value="3"/>
</dbReference>
<feature type="disulfide bond" evidence="6">
    <location>
        <begin position="402"/>
        <end position="411"/>
    </location>
</feature>
<keyword evidence="11" id="KW-1185">Reference proteome</keyword>
<feature type="disulfide bond" evidence="6">
    <location>
        <begin position="733"/>
        <end position="742"/>
    </location>
</feature>
<dbReference type="InterPro" id="IPR013032">
    <property type="entry name" value="EGF-like_CS"/>
</dbReference>
<feature type="domain" description="EGF-like" evidence="10">
    <location>
        <begin position="667"/>
        <end position="701"/>
    </location>
</feature>
<keyword evidence="8" id="KW-0472">Membrane</keyword>
<feature type="domain" description="EGF-like" evidence="10">
    <location>
        <begin position="1722"/>
        <end position="1758"/>
    </location>
</feature>
<dbReference type="FunFam" id="2.10.25.10:FF:000472">
    <property type="entry name" value="Uncharacterized protein, isoform A"/>
    <property type="match status" value="2"/>
</dbReference>
<feature type="domain" description="EGF-like" evidence="10">
    <location>
        <begin position="1647"/>
        <end position="1683"/>
    </location>
</feature>
<feature type="disulfide bond" evidence="6">
    <location>
        <begin position="691"/>
        <end position="700"/>
    </location>
</feature>
<feature type="compositionally biased region" description="Polar residues" evidence="7">
    <location>
        <begin position="502"/>
        <end position="513"/>
    </location>
</feature>
<dbReference type="InterPro" id="IPR000742">
    <property type="entry name" value="EGF"/>
</dbReference>
<feature type="disulfide bond" evidence="6">
    <location>
        <begin position="1710"/>
        <end position="1719"/>
    </location>
</feature>
<keyword evidence="2" id="KW-0732">Signal</keyword>
<feature type="domain" description="EGF-like" evidence="10">
    <location>
        <begin position="1525"/>
        <end position="1564"/>
    </location>
</feature>
<feature type="domain" description="EGF-like" evidence="10">
    <location>
        <begin position="1607"/>
        <end position="1645"/>
    </location>
</feature>
<dbReference type="SUPFAM" id="SSF57196">
    <property type="entry name" value="EGF/Laminin"/>
    <property type="match status" value="11"/>
</dbReference>
<dbReference type="CDD" id="cd00054">
    <property type="entry name" value="EGF_CA"/>
    <property type="match status" value="14"/>
</dbReference>
<dbReference type="PROSITE" id="PS50025">
    <property type="entry name" value="LAM_G_DOMAIN"/>
    <property type="match status" value="3"/>
</dbReference>
<dbReference type="Proteomes" id="UP000492821">
    <property type="component" value="Unassembled WGS sequence"/>
</dbReference>
<evidence type="ECO:0000259" key="10">
    <source>
        <dbReference type="PROSITE" id="PS50026"/>
    </source>
</evidence>
<feature type="disulfide bond" evidence="6">
    <location>
        <begin position="52"/>
        <end position="61"/>
    </location>
</feature>
<dbReference type="PROSITE" id="PS00022">
    <property type="entry name" value="EGF_1"/>
    <property type="match status" value="24"/>
</dbReference>
<organism evidence="11 12">
    <name type="scientific">Panagrellus redivivus</name>
    <name type="common">Microworm</name>
    <dbReference type="NCBI Taxonomy" id="6233"/>
    <lineage>
        <taxon>Eukaryota</taxon>
        <taxon>Metazoa</taxon>
        <taxon>Ecdysozoa</taxon>
        <taxon>Nematoda</taxon>
        <taxon>Chromadorea</taxon>
        <taxon>Rhabditida</taxon>
        <taxon>Tylenchina</taxon>
        <taxon>Panagrolaimomorpha</taxon>
        <taxon>Panagrolaimoidea</taxon>
        <taxon>Panagrolaimidae</taxon>
        <taxon>Panagrellus</taxon>
    </lineage>
</organism>
<feature type="domain" description="EGF-like" evidence="10">
    <location>
        <begin position="1799"/>
        <end position="1838"/>
    </location>
</feature>
<evidence type="ECO:0000259" key="9">
    <source>
        <dbReference type="PROSITE" id="PS50025"/>
    </source>
</evidence>
<feature type="disulfide bond" evidence="6">
    <location>
        <begin position="1595"/>
        <end position="1604"/>
    </location>
</feature>
<dbReference type="Pfam" id="PF12661">
    <property type="entry name" value="hEGF"/>
    <property type="match status" value="4"/>
</dbReference>
<keyword evidence="5" id="KW-0325">Glycoprotein</keyword>
<dbReference type="PROSITE" id="PS50026">
    <property type="entry name" value="EGF_3"/>
    <property type="match status" value="24"/>
</dbReference>
<feature type="domain" description="EGF-like" evidence="10">
    <location>
        <begin position="703"/>
        <end position="743"/>
    </location>
</feature>
<dbReference type="InterPro" id="IPR013320">
    <property type="entry name" value="ConA-like_dom_sf"/>
</dbReference>
<dbReference type="InterPro" id="IPR018097">
    <property type="entry name" value="EGF_Ca-bd_CS"/>
</dbReference>
<accession>A0A7E4VDW6</accession>
<feature type="domain" description="EGF-like" evidence="10">
    <location>
        <begin position="166"/>
        <end position="205"/>
    </location>
</feature>
<dbReference type="InterPro" id="IPR001881">
    <property type="entry name" value="EGF-like_Ca-bd_dom"/>
</dbReference>
<dbReference type="PROSITE" id="PS00010">
    <property type="entry name" value="ASX_HYDROXYL"/>
    <property type="match status" value="5"/>
</dbReference>
<comment type="caution">
    <text evidence="6">Lacks conserved residue(s) required for the propagation of feature annotation.</text>
</comment>
<feature type="disulfide bond" evidence="6">
    <location>
        <begin position="1473"/>
        <end position="1482"/>
    </location>
</feature>
<feature type="domain" description="Laminin G" evidence="9">
    <location>
        <begin position="958"/>
        <end position="1158"/>
    </location>
</feature>
<feature type="domain" description="EGF-like" evidence="10">
    <location>
        <begin position="1566"/>
        <end position="1605"/>
    </location>
</feature>
<feature type="disulfide bond" evidence="6">
    <location>
        <begin position="67"/>
        <end position="77"/>
    </location>
</feature>
<dbReference type="PANTHER" id="PTHR12916">
    <property type="entry name" value="CYTOCHROME C OXIDASE POLYPEPTIDE VIC-2"/>
    <property type="match status" value="1"/>
</dbReference>
<dbReference type="Gene3D" id="2.10.25.10">
    <property type="entry name" value="Laminin"/>
    <property type="match status" value="22"/>
</dbReference>
<protein>
    <submittedName>
        <fullName evidence="12">Neurogenic locus Notch protein</fullName>
    </submittedName>
</protein>
<dbReference type="InterPro" id="IPR009030">
    <property type="entry name" value="Growth_fac_rcpt_cys_sf"/>
</dbReference>
<feature type="disulfide bond" evidence="6">
    <location>
        <begin position="195"/>
        <end position="204"/>
    </location>
</feature>
<dbReference type="SMART" id="SM00282">
    <property type="entry name" value="LamG"/>
    <property type="match status" value="3"/>
</dbReference>
<feature type="disulfide bond" evidence="6">
    <location>
        <begin position="442"/>
        <end position="451"/>
    </location>
</feature>
<feature type="domain" description="EGF-like" evidence="10">
    <location>
        <begin position="1485"/>
        <end position="1522"/>
    </location>
</feature>
<feature type="domain" description="EGF-like" evidence="10">
    <location>
        <begin position="416"/>
        <end position="452"/>
    </location>
</feature>
<evidence type="ECO:0000256" key="6">
    <source>
        <dbReference type="PROSITE-ProRule" id="PRU00076"/>
    </source>
</evidence>
<dbReference type="FunFam" id="2.10.25.10:FF:000006">
    <property type="entry name" value="Versican core protein-like isoform 1"/>
    <property type="match status" value="1"/>
</dbReference>
<feature type="region of interest" description="Disordered" evidence="7">
    <location>
        <begin position="482"/>
        <end position="513"/>
    </location>
</feature>
<feature type="domain" description="EGF-like" evidence="10">
    <location>
        <begin position="916"/>
        <end position="952"/>
    </location>
</feature>
<feature type="domain" description="EGF-like" evidence="10">
    <location>
        <begin position="376"/>
        <end position="412"/>
    </location>
</feature>
<feature type="disulfide bond" evidence="6">
    <location>
        <begin position="1635"/>
        <end position="1644"/>
    </location>
</feature>
<feature type="disulfide bond" evidence="6">
    <location>
        <begin position="942"/>
        <end position="951"/>
    </location>
</feature>
<feature type="domain" description="EGF-like" evidence="10">
    <location>
        <begin position="1445"/>
        <end position="1483"/>
    </location>
</feature>
<feature type="domain" description="EGF-like" evidence="10">
    <location>
        <begin position="24"/>
        <end position="62"/>
    </location>
</feature>
<feature type="disulfide bond" evidence="6">
    <location>
        <begin position="1688"/>
        <end position="1698"/>
    </location>
</feature>
<evidence type="ECO:0000256" key="5">
    <source>
        <dbReference type="ARBA" id="ARBA00023180"/>
    </source>
</evidence>
<feature type="domain" description="EGF-like" evidence="10">
    <location>
        <begin position="281"/>
        <end position="318"/>
    </location>
</feature>
<dbReference type="FunFam" id="2.10.25.10:FF:000173">
    <property type="entry name" value="Neurogenic locus notch protein 2"/>
    <property type="match status" value="1"/>
</dbReference>
<sequence>MRSRQPGAPDHPARNSLIDRVASARRNCASNVCFNGGTCIVDDSAGIFQCECRPGFSGTLCESSVTCSLECRNGGACSFDASNRERCECPQGFTGDLCTATTDCQETGCSDGEVCLLDARTSTWSCKIDFCARDSPCLHNATCRPTANSFLCECPLGFSGRTCANDIDECTANGIDPCQNDGLCINTPGSYRCECVPGFSGERCDEKVGFCQQNPCGQRGDCIELPSSFKCECHPGWAGKMCDREAPVCQCENERQECAIRDGQVKCACPEGLTGTDCDQPIDLCAKANPCANGGQCIANGNATFCLCPSQFTGSRCETPLDECQVEGRGCLNGGKCMRDESVETGDTHCECSGKFFGKWCEQMRLNPTLNTSSVLPKACPKGYCGKGGVCKIEKGKPKCSCDTTHKGSRCEKPVATDPCHPNPCLNDAECVVESDQAICYCPDAFTGPKCEITCNCGPNELCRANPAVAGAAECIQVPEPEVLTPDNSSDVETETVHESDLTNPEPLTTPTSRVTAFGSHTFSIASITQSGSDNNNDPTGLLALTNSPSTVTSAWPTRAPGVDEGIFVTETTIDVTPASTRPPKIKTTKTVIPMWGTSKTETDNVLSTTSFITDIENTKITTTSDLRDVTLPPTDFSTLTTKSVSKLTSLPPLIGNVKEGDDGLLNVTSCDDCVNAHRCIEMDSRFVCLCESDYTGAYCDEPVTPCSGISCQNGQICRIQRSGRADLPVCGCPPGFYGPGCSTSTTAGFGPASAVIYQVPDAKGRVTDGFSLIFSVRTTLTEAHIVSGENLLGKTQFRLGLRDGKLNLLLPIISNEVIDIFDFAINDAEWYTIWLNVSTAANTATVEIEDATSGYVLTRKSIPLTKQLRIFTTRFGKVDEKESLTGCLRDASINGDFVDLMDSSRSVDVAQGCSRRIQCTATTCVNGATCVDLWDSHKCQCVRPYLEPNCAQKLMEVTFGHDNASSFSEYAITSDDSQRIREKTDVSFIMRTNRPSGVVFFIGNKTDDEDSVGTFLGAELIDGKIVVSGRLGGKKAVSEASTIDVADNKPHLVELSRSGNAMRVKVDGKTAGTLAFRHPFEHPLLADALILGDRSSLQTEAFSPESGYFKGTLQDFRINGRSVILADDAPMPSDIETFAEKQIDQNILEGTVSDDVCASWNPCQRGNCFNTFNDYECQCEPGWIGRNCAKKDYCADAPCPGGSDCVNSHGGFVCVSTATFAPTSVAKYGIWLPEGSGLTIPKSEANFTLSIRTRSVEGQVFKLQSSTDSIALHLTPSGIDVIYSNSSSTLHDPIAATVSNGVWHNLTVRESIEGSQMELVFDGIPMPLLTPFAMGQFLRDRNARVVLGKGFNQTAGFKGCIKDASFGPMPTLSFLGSENFGGNLQKFAHFVPQGRENLRTDGCHGSDVCGAVNPCRNDATCVDMFNLRHCRCPPGFEGDLCEINIDECSLLANPCHQNGRCVDGINSHTCVCRPGFTGDECAEAIDHCASNPCQNSGTCSNLANGTYSCDCDVAFFGSRCQQRKSVNCAARPCENGGNCSEGGENDDHIRCTCPVGFIGPLCEDAIDPCEALPCLNGGKCLPASGSELGFECQCPSQFTGTLCADFADACHPGSETSCIHGTCSNIFGGSVCTCEPGYTGPRCEIDIDECIDFPCENNGTCVNTAGGFTCNCAEFFLGDKCEVVGICATSPCLHGTCLQHSATDHTCSCDKGYKGQHCEEQIDYCLGEPCLNGATCQKLIGAFACHCIAGFTGETCATDIDDCVPGSCANGGKCIDRVNGFECACNGTGFRGAQCTEDIDECSAQHLSSHCIHGVCSNAPGSYRCQCEDGYIGPKCNMVNPCLRDSMNRTLHNCVHGKCVEPVVVTLASGREVAQHSCECTEGFTGPQCTHLVEKQKAIALGYILGPVAAILIILLLLGCMLFFFVARNKRANQGHYSPSGTEFVGNGTGFGPGGPRMQPFTDVHHGGPKNAPATKNKTLAGETYLRPPDRPKRTAPPPPPSIEDRSSDVILTTSAAGPSAWSFVIHNDDDPADDLL</sequence>
<feature type="transmembrane region" description="Helical" evidence="8">
    <location>
        <begin position="1901"/>
        <end position="1927"/>
    </location>
</feature>
<dbReference type="FunFam" id="2.10.25.10:FF:000031">
    <property type="entry name" value="neurogenic locus notch homolog protein 3"/>
    <property type="match status" value="1"/>
</dbReference>
<dbReference type="PANTHER" id="PTHR12916:SF4">
    <property type="entry name" value="UNINFLATABLE, ISOFORM C"/>
    <property type="match status" value="1"/>
</dbReference>
<feature type="domain" description="EGF-like" evidence="10">
    <location>
        <begin position="1154"/>
        <end position="1190"/>
    </location>
</feature>
<dbReference type="Pfam" id="PF02210">
    <property type="entry name" value="Laminin_G_2"/>
    <property type="match status" value="2"/>
</dbReference>
<feature type="disulfide bond" evidence="6">
    <location>
        <begin position="352"/>
        <end position="361"/>
    </location>
</feature>
<keyword evidence="4 6" id="KW-1015">Disulfide bond</keyword>
<evidence type="ECO:0000256" key="4">
    <source>
        <dbReference type="ARBA" id="ARBA00023157"/>
    </source>
</evidence>
<dbReference type="PROSITE" id="PS01186">
    <property type="entry name" value="EGF_2"/>
    <property type="match status" value="16"/>
</dbReference>
<feature type="region of interest" description="Disordered" evidence="7">
    <location>
        <begin position="1948"/>
        <end position="2012"/>
    </location>
</feature>
<feature type="domain" description="Laminin G" evidence="9">
    <location>
        <begin position="747"/>
        <end position="914"/>
    </location>
</feature>
<dbReference type="InterPro" id="IPR000152">
    <property type="entry name" value="EGF-type_Asp/Asn_hydroxyl_site"/>
</dbReference>
<dbReference type="GO" id="GO:0005509">
    <property type="term" value="F:calcium ion binding"/>
    <property type="evidence" value="ECO:0007669"/>
    <property type="project" value="InterPro"/>
</dbReference>
<evidence type="ECO:0000313" key="11">
    <source>
        <dbReference type="Proteomes" id="UP000492821"/>
    </source>
</evidence>
<dbReference type="SMART" id="SM00181">
    <property type="entry name" value="EGF"/>
    <property type="match status" value="26"/>
</dbReference>
<dbReference type="Pfam" id="PF00008">
    <property type="entry name" value="EGF"/>
    <property type="match status" value="8"/>
</dbReference>
<feature type="domain" description="Laminin G" evidence="9">
    <location>
        <begin position="1220"/>
        <end position="1404"/>
    </location>
</feature>
<evidence type="ECO:0000256" key="3">
    <source>
        <dbReference type="ARBA" id="ARBA00022737"/>
    </source>
</evidence>
<dbReference type="SUPFAM" id="SSF57184">
    <property type="entry name" value="Growth factor receptor domain"/>
    <property type="match status" value="3"/>
</dbReference>
<evidence type="ECO:0000313" key="12">
    <source>
        <dbReference type="WBParaSite" id="Pan_g19308.t1"/>
    </source>
</evidence>
<evidence type="ECO:0000256" key="1">
    <source>
        <dbReference type="ARBA" id="ARBA00022536"/>
    </source>
</evidence>